<evidence type="ECO:0000313" key="12">
    <source>
        <dbReference type="Proteomes" id="UP000007350"/>
    </source>
</evidence>
<proteinExistence type="inferred from homology"/>
<dbReference type="InterPro" id="IPR023395">
    <property type="entry name" value="MCP_dom_sf"/>
</dbReference>
<dbReference type="Pfam" id="PF00153">
    <property type="entry name" value="Mito_carr"/>
    <property type="match status" value="3"/>
</dbReference>
<feature type="repeat" description="Solcar" evidence="9">
    <location>
        <begin position="221"/>
        <end position="307"/>
    </location>
</feature>
<evidence type="ECO:0000256" key="6">
    <source>
        <dbReference type="ARBA" id="ARBA00022989"/>
    </source>
</evidence>
<evidence type="ECO:0000313" key="11">
    <source>
        <dbReference type="EMBL" id="EKF32085.1"/>
    </source>
</evidence>
<comment type="similarity">
    <text evidence="2 10">Belongs to the mitochondrial carrier (TC 2.A.29) family.</text>
</comment>
<organism evidence="11 12">
    <name type="scientific">Trypanosoma cruzi marinkellei</name>
    <dbReference type="NCBI Taxonomy" id="85056"/>
    <lineage>
        <taxon>Eukaryota</taxon>
        <taxon>Discoba</taxon>
        <taxon>Euglenozoa</taxon>
        <taxon>Kinetoplastea</taxon>
        <taxon>Metakinetoplastina</taxon>
        <taxon>Trypanosomatida</taxon>
        <taxon>Trypanosomatidae</taxon>
        <taxon>Trypanosoma</taxon>
        <taxon>Schizotrypanum</taxon>
    </lineage>
</organism>
<evidence type="ECO:0000256" key="8">
    <source>
        <dbReference type="ARBA" id="ARBA00023136"/>
    </source>
</evidence>
<dbReference type="PANTHER" id="PTHR45624:SF48">
    <property type="entry name" value="CARRIER PROTEIN, PUTATIVE-RELATED"/>
    <property type="match status" value="1"/>
</dbReference>
<dbReference type="OrthoDB" id="409586at2759"/>
<comment type="caution">
    <text evidence="11">The sequence shown here is derived from an EMBL/GenBank/DDBJ whole genome shotgun (WGS) entry which is preliminary data.</text>
</comment>
<evidence type="ECO:0000256" key="10">
    <source>
        <dbReference type="RuleBase" id="RU000488"/>
    </source>
</evidence>
<name>K2MYH2_TRYCR</name>
<dbReference type="EMBL" id="AHKC01010429">
    <property type="protein sequence ID" value="EKF32085.1"/>
    <property type="molecule type" value="Genomic_DNA"/>
</dbReference>
<dbReference type="Proteomes" id="UP000007350">
    <property type="component" value="Unassembled WGS sequence"/>
</dbReference>
<reference evidence="11 12" key="1">
    <citation type="journal article" date="2012" name="BMC Genomics">
        <title>Comparative genomic analysis of human infective Trypanosoma cruzi lineages with the bat-restricted subspecies T. cruzi marinkellei.</title>
        <authorList>
            <person name="Franzen O."/>
            <person name="Talavera-Lopez C."/>
            <person name="Ochaya S."/>
            <person name="Butler C.E."/>
            <person name="Messenger L.A."/>
            <person name="Lewis M.D."/>
            <person name="Llewellyn M.S."/>
            <person name="Marinkelle C.J."/>
            <person name="Tyler K.M."/>
            <person name="Miles M.A."/>
            <person name="Andersson B."/>
        </authorList>
    </citation>
    <scope>NUCLEOTIDE SEQUENCE [LARGE SCALE GENOMIC DNA]</scope>
    <source>
        <strain evidence="11 12">B7</strain>
    </source>
</reference>
<dbReference type="SUPFAM" id="SSF103506">
    <property type="entry name" value="Mitochondrial carrier"/>
    <property type="match status" value="1"/>
</dbReference>
<evidence type="ECO:0000256" key="4">
    <source>
        <dbReference type="ARBA" id="ARBA00022692"/>
    </source>
</evidence>
<dbReference type="GO" id="GO:0031966">
    <property type="term" value="C:mitochondrial membrane"/>
    <property type="evidence" value="ECO:0007669"/>
    <property type="project" value="UniProtKB-SubCell"/>
</dbReference>
<comment type="subcellular location">
    <subcellularLocation>
        <location evidence="1">Mitochondrion membrane</location>
        <topology evidence="1">Multi-pass membrane protein</topology>
    </subcellularLocation>
</comment>
<dbReference type="InterPro" id="IPR050567">
    <property type="entry name" value="Mitochondrial_Carrier"/>
</dbReference>
<gene>
    <name evidence="11" type="ORF">MOQ_004071</name>
</gene>
<evidence type="ECO:0000256" key="7">
    <source>
        <dbReference type="ARBA" id="ARBA00023128"/>
    </source>
</evidence>
<dbReference type="GO" id="GO:0022857">
    <property type="term" value="F:transmembrane transporter activity"/>
    <property type="evidence" value="ECO:0007669"/>
    <property type="project" value="TreeGrafter"/>
</dbReference>
<evidence type="ECO:0000256" key="3">
    <source>
        <dbReference type="ARBA" id="ARBA00022448"/>
    </source>
</evidence>
<keyword evidence="12" id="KW-1185">Reference proteome</keyword>
<evidence type="ECO:0000256" key="1">
    <source>
        <dbReference type="ARBA" id="ARBA00004225"/>
    </source>
</evidence>
<feature type="repeat" description="Solcar" evidence="9">
    <location>
        <begin position="120"/>
        <end position="210"/>
    </location>
</feature>
<dbReference type="InterPro" id="IPR002067">
    <property type="entry name" value="MCP"/>
</dbReference>
<dbReference type="PANTHER" id="PTHR45624">
    <property type="entry name" value="MITOCHONDRIAL BASIC AMINO ACIDS TRANSPORTER-RELATED"/>
    <property type="match status" value="1"/>
</dbReference>
<dbReference type="InterPro" id="IPR018108">
    <property type="entry name" value="MCP_transmembrane"/>
</dbReference>
<dbReference type="PRINTS" id="PR00926">
    <property type="entry name" value="MITOCARRIER"/>
</dbReference>
<dbReference type="Gene3D" id="1.50.40.10">
    <property type="entry name" value="Mitochondrial carrier domain"/>
    <property type="match status" value="2"/>
</dbReference>
<sequence>MLERGGRGVEKRFGVNIMNTDDVKEVCAGSIGGALATVVEYPLDTIKVRLQDDPSRYRGSLSCITEIARLEGFINGFFKGLPAPVIGAAVENATLFCTYRVAINGIQDVFYKKRFEADTEPYSVVFSAAAIGGIVVSHALTPAELIKCKMQVQNTLPEHKRALKNSLHCAVSIYRSSGVRGLYKGHVSMLARETIGCGVYFLTFQWVIRNMLHEGQSFAEASPFVHFLGGGCAGVVFWTSIYPIDALKTKIQTGKGGYGELSFVRGMMQLYMREGMRGCMRGYTVTALRAFPGNAVLIAVYEKVNLLWEMSHRSRCTSVCSASCVGST</sequence>
<keyword evidence="5" id="KW-0677">Repeat</keyword>
<evidence type="ECO:0000256" key="2">
    <source>
        <dbReference type="ARBA" id="ARBA00006375"/>
    </source>
</evidence>
<feature type="repeat" description="Solcar" evidence="9">
    <location>
        <begin position="20"/>
        <end position="105"/>
    </location>
</feature>
<accession>K2MYH2</accession>
<evidence type="ECO:0000256" key="9">
    <source>
        <dbReference type="PROSITE-ProRule" id="PRU00282"/>
    </source>
</evidence>
<keyword evidence="3 10" id="KW-0813">Transport</keyword>
<keyword evidence="6" id="KW-1133">Transmembrane helix</keyword>
<protein>
    <submittedName>
        <fullName evidence="11">Mitochondrial carrier protein, putative</fullName>
    </submittedName>
</protein>
<evidence type="ECO:0000256" key="5">
    <source>
        <dbReference type="ARBA" id="ARBA00022737"/>
    </source>
</evidence>
<keyword evidence="4 9" id="KW-0812">Transmembrane</keyword>
<dbReference type="PROSITE" id="PS50920">
    <property type="entry name" value="SOLCAR"/>
    <property type="match status" value="3"/>
</dbReference>
<keyword evidence="7" id="KW-0496">Mitochondrion</keyword>
<keyword evidence="8 9" id="KW-0472">Membrane</keyword>
<dbReference type="AlphaFoldDB" id="K2MYH2"/>